<name>A0AA38Z517_VITRO</name>
<feature type="compositionally biased region" description="Polar residues" evidence="2">
    <location>
        <begin position="55"/>
        <end position="73"/>
    </location>
</feature>
<dbReference type="EMBL" id="JARBHA010000014">
    <property type="protein sequence ID" value="KAJ9682518.1"/>
    <property type="molecule type" value="Genomic_DNA"/>
</dbReference>
<evidence type="ECO:0000313" key="3">
    <source>
        <dbReference type="EMBL" id="KAJ9682518.1"/>
    </source>
</evidence>
<protein>
    <submittedName>
        <fullName evidence="3">Uncharacterized protein</fullName>
    </submittedName>
</protein>
<organism evidence="3 4">
    <name type="scientific">Vitis rotundifolia</name>
    <name type="common">Muscadine grape</name>
    <dbReference type="NCBI Taxonomy" id="103349"/>
    <lineage>
        <taxon>Eukaryota</taxon>
        <taxon>Viridiplantae</taxon>
        <taxon>Streptophyta</taxon>
        <taxon>Embryophyta</taxon>
        <taxon>Tracheophyta</taxon>
        <taxon>Spermatophyta</taxon>
        <taxon>Magnoliopsida</taxon>
        <taxon>eudicotyledons</taxon>
        <taxon>Gunneridae</taxon>
        <taxon>Pentapetalae</taxon>
        <taxon>rosids</taxon>
        <taxon>Vitales</taxon>
        <taxon>Vitaceae</taxon>
        <taxon>Viteae</taxon>
        <taxon>Vitis</taxon>
    </lineage>
</organism>
<reference evidence="3 4" key="1">
    <citation type="journal article" date="2023" name="BMC Biotechnol.">
        <title>Vitis rotundifolia cv Carlos genome sequencing.</title>
        <authorList>
            <person name="Huff M."/>
            <person name="Hulse-Kemp A."/>
            <person name="Scheffler B."/>
            <person name="Youngblood R."/>
            <person name="Simpson S."/>
            <person name="Babiker E."/>
            <person name="Staton M."/>
        </authorList>
    </citation>
    <scope>NUCLEOTIDE SEQUENCE [LARGE SCALE GENOMIC DNA]</scope>
    <source>
        <tissue evidence="3">Leaf</tissue>
    </source>
</reference>
<sequence length="128" mass="14851">MSTPSRSRLSAIGSEGYFDWRKNTERCQQESERQVQALLRETRRLREENDVLCIQVSSSGPSRSRQPKSQRTNSKQKEEVSYPRNIKFPSSGQEMPPEEKFPLAYQAPLDESSDSTHISTKRRCDRRS</sequence>
<feature type="compositionally biased region" description="Basic residues" evidence="2">
    <location>
        <begin position="119"/>
        <end position="128"/>
    </location>
</feature>
<feature type="coiled-coil region" evidence="1">
    <location>
        <begin position="21"/>
        <end position="48"/>
    </location>
</feature>
<evidence type="ECO:0000313" key="4">
    <source>
        <dbReference type="Proteomes" id="UP001168098"/>
    </source>
</evidence>
<keyword evidence="4" id="KW-1185">Reference proteome</keyword>
<dbReference type="AlphaFoldDB" id="A0AA38Z517"/>
<proteinExistence type="predicted"/>
<dbReference type="Proteomes" id="UP001168098">
    <property type="component" value="Unassembled WGS sequence"/>
</dbReference>
<accession>A0AA38Z517</accession>
<keyword evidence="1" id="KW-0175">Coiled coil</keyword>
<evidence type="ECO:0000256" key="2">
    <source>
        <dbReference type="SAM" id="MobiDB-lite"/>
    </source>
</evidence>
<gene>
    <name evidence="3" type="ORF">PVL29_018437</name>
</gene>
<comment type="caution">
    <text evidence="3">The sequence shown here is derived from an EMBL/GenBank/DDBJ whole genome shotgun (WGS) entry which is preliminary data.</text>
</comment>
<feature type="region of interest" description="Disordered" evidence="2">
    <location>
        <begin position="53"/>
        <end position="128"/>
    </location>
</feature>
<evidence type="ECO:0000256" key="1">
    <source>
        <dbReference type="SAM" id="Coils"/>
    </source>
</evidence>